<dbReference type="InterPro" id="IPR002645">
    <property type="entry name" value="STAS_dom"/>
</dbReference>
<feature type="region of interest" description="Disordered" evidence="1">
    <location>
        <begin position="137"/>
        <end position="219"/>
    </location>
</feature>
<sequence length="219" mass="23680">MSTTMTRPAPGHTPDRFPLYFRSNGDITLLEISALGAEPTIQDQQTIRLAIAGEIDILTADGLRDTLIHILHTYRPIHIGVDLADVTFLDPSGITALLKFAIAARQTDCAIAVTNPQPNVHKVLEIAGLLEEFGVSADRTPPANTGTGAGSGPVPAPRIDAVVDARPDRQPRQTAGSVMRTSPPHQTGYVRQPRTPISTRHTDRRRRTPNPQPVRVSST</sequence>
<dbReference type="PANTHER" id="PTHR33495:SF2">
    <property type="entry name" value="ANTI-SIGMA FACTOR ANTAGONIST TM_1081-RELATED"/>
    <property type="match status" value="1"/>
</dbReference>
<evidence type="ECO:0000313" key="3">
    <source>
        <dbReference type="EMBL" id="NJC73756.1"/>
    </source>
</evidence>
<comment type="caution">
    <text evidence="3">The sequence shown here is derived from an EMBL/GenBank/DDBJ whole genome shotgun (WGS) entry which is preliminary data.</text>
</comment>
<accession>A0ABX0Y5R2</accession>
<dbReference type="Pfam" id="PF01740">
    <property type="entry name" value="STAS"/>
    <property type="match status" value="1"/>
</dbReference>
<dbReference type="PANTHER" id="PTHR33495">
    <property type="entry name" value="ANTI-SIGMA FACTOR ANTAGONIST TM_1081-RELATED-RELATED"/>
    <property type="match status" value="1"/>
</dbReference>
<feature type="compositionally biased region" description="Polar residues" evidence="1">
    <location>
        <begin position="172"/>
        <end position="185"/>
    </location>
</feature>
<feature type="domain" description="STAS" evidence="2">
    <location>
        <begin position="49"/>
        <end position="134"/>
    </location>
</feature>
<proteinExistence type="predicted"/>
<gene>
    <name evidence="3" type="ORF">HC031_29170</name>
</gene>
<feature type="compositionally biased region" description="Basic and acidic residues" evidence="1">
    <location>
        <begin position="161"/>
        <end position="171"/>
    </location>
</feature>
<dbReference type="RefSeq" id="WP_167928661.1">
    <property type="nucleotide sequence ID" value="NZ_JAATVY010000036.1"/>
</dbReference>
<organism evidence="3 4">
    <name type="scientific">Planosporangium thailandense</name>
    <dbReference type="NCBI Taxonomy" id="765197"/>
    <lineage>
        <taxon>Bacteria</taxon>
        <taxon>Bacillati</taxon>
        <taxon>Actinomycetota</taxon>
        <taxon>Actinomycetes</taxon>
        <taxon>Micromonosporales</taxon>
        <taxon>Micromonosporaceae</taxon>
        <taxon>Planosporangium</taxon>
    </lineage>
</organism>
<evidence type="ECO:0000259" key="2">
    <source>
        <dbReference type="PROSITE" id="PS50801"/>
    </source>
</evidence>
<protein>
    <submittedName>
        <fullName evidence="3">STAS domain-containing protein</fullName>
    </submittedName>
</protein>
<name>A0ABX0Y5R2_9ACTN</name>
<dbReference type="Proteomes" id="UP000722989">
    <property type="component" value="Unassembled WGS sequence"/>
</dbReference>
<dbReference type="Gene3D" id="3.30.750.24">
    <property type="entry name" value="STAS domain"/>
    <property type="match status" value="1"/>
</dbReference>
<evidence type="ECO:0000256" key="1">
    <source>
        <dbReference type="SAM" id="MobiDB-lite"/>
    </source>
</evidence>
<dbReference type="SUPFAM" id="SSF52091">
    <property type="entry name" value="SpoIIaa-like"/>
    <property type="match status" value="1"/>
</dbReference>
<dbReference type="PROSITE" id="PS50801">
    <property type="entry name" value="STAS"/>
    <property type="match status" value="1"/>
</dbReference>
<keyword evidence="4" id="KW-1185">Reference proteome</keyword>
<evidence type="ECO:0000313" key="4">
    <source>
        <dbReference type="Proteomes" id="UP000722989"/>
    </source>
</evidence>
<dbReference type="CDD" id="cd07043">
    <property type="entry name" value="STAS_anti-anti-sigma_factors"/>
    <property type="match status" value="1"/>
</dbReference>
<dbReference type="EMBL" id="JAATVY010000036">
    <property type="protein sequence ID" value="NJC73756.1"/>
    <property type="molecule type" value="Genomic_DNA"/>
</dbReference>
<reference evidence="3 4" key="1">
    <citation type="submission" date="2020-03" db="EMBL/GenBank/DDBJ databases">
        <title>WGS of the type strain of Planosporangium spp.</title>
        <authorList>
            <person name="Thawai C."/>
        </authorList>
    </citation>
    <scope>NUCLEOTIDE SEQUENCE [LARGE SCALE GENOMIC DNA]</scope>
    <source>
        <strain evidence="3 4">TBRC 5610</strain>
    </source>
</reference>
<dbReference type="InterPro" id="IPR036513">
    <property type="entry name" value="STAS_dom_sf"/>
</dbReference>